<accession>A0ABV7DUH7</accession>
<dbReference type="EMBL" id="JBHRSM010000021">
    <property type="protein sequence ID" value="MFC3086767.1"/>
    <property type="molecule type" value="Genomic_DNA"/>
</dbReference>
<sequence>MEFIIAGAIVFGVIGLFVDGARGAIWGVVLGPIGLIIAAILKTKGRQG</sequence>
<name>A0ABV7DUH7_9RHOB</name>
<evidence type="ECO:0000256" key="1">
    <source>
        <dbReference type="SAM" id="Phobius"/>
    </source>
</evidence>
<evidence type="ECO:0000313" key="3">
    <source>
        <dbReference type="Proteomes" id="UP001595445"/>
    </source>
</evidence>
<protein>
    <recommendedName>
        <fullName evidence="4">CTP synthetase</fullName>
    </recommendedName>
</protein>
<organism evidence="2 3">
    <name type="scientific">Tabrizicola soli</name>
    <dbReference type="NCBI Taxonomy" id="2185115"/>
    <lineage>
        <taxon>Bacteria</taxon>
        <taxon>Pseudomonadati</taxon>
        <taxon>Pseudomonadota</taxon>
        <taxon>Alphaproteobacteria</taxon>
        <taxon>Rhodobacterales</taxon>
        <taxon>Paracoccaceae</taxon>
        <taxon>Tabrizicola</taxon>
    </lineage>
</organism>
<feature type="transmembrane region" description="Helical" evidence="1">
    <location>
        <begin position="25"/>
        <end position="41"/>
    </location>
</feature>
<keyword evidence="1" id="KW-0812">Transmembrane</keyword>
<dbReference type="RefSeq" id="WP_197647206.1">
    <property type="nucleotide sequence ID" value="NZ_JAEACP010000024.1"/>
</dbReference>
<comment type="caution">
    <text evidence="2">The sequence shown here is derived from an EMBL/GenBank/DDBJ whole genome shotgun (WGS) entry which is preliminary data.</text>
</comment>
<gene>
    <name evidence="2" type="ORF">ACFOD6_11995</name>
</gene>
<proteinExistence type="predicted"/>
<keyword evidence="1" id="KW-1133">Transmembrane helix</keyword>
<evidence type="ECO:0008006" key="4">
    <source>
        <dbReference type="Google" id="ProtNLM"/>
    </source>
</evidence>
<keyword evidence="3" id="KW-1185">Reference proteome</keyword>
<evidence type="ECO:0000313" key="2">
    <source>
        <dbReference type="EMBL" id="MFC3086767.1"/>
    </source>
</evidence>
<keyword evidence="1" id="KW-0472">Membrane</keyword>
<reference evidence="3" key="1">
    <citation type="journal article" date="2019" name="Int. J. Syst. Evol. Microbiol.">
        <title>The Global Catalogue of Microorganisms (GCM) 10K type strain sequencing project: providing services to taxonomists for standard genome sequencing and annotation.</title>
        <authorList>
            <consortium name="The Broad Institute Genomics Platform"/>
            <consortium name="The Broad Institute Genome Sequencing Center for Infectious Disease"/>
            <person name="Wu L."/>
            <person name="Ma J."/>
        </authorList>
    </citation>
    <scope>NUCLEOTIDE SEQUENCE [LARGE SCALE GENOMIC DNA]</scope>
    <source>
        <strain evidence="3">KCTC 62102</strain>
    </source>
</reference>
<dbReference type="Proteomes" id="UP001595445">
    <property type="component" value="Unassembled WGS sequence"/>
</dbReference>